<keyword evidence="9" id="KW-1185">Reference proteome</keyword>
<dbReference type="SUPFAM" id="SSF47336">
    <property type="entry name" value="ACP-like"/>
    <property type="match status" value="1"/>
</dbReference>
<dbReference type="Pfam" id="PF00668">
    <property type="entry name" value="Condensation"/>
    <property type="match status" value="2"/>
</dbReference>
<dbReference type="InterPro" id="IPR020806">
    <property type="entry name" value="PKS_PP-bd"/>
</dbReference>
<evidence type="ECO:0000256" key="3">
    <source>
        <dbReference type="ARBA" id="ARBA00022553"/>
    </source>
</evidence>
<dbReference type="FunFam" id="3.30.300.30:FF:000010">
    <property type="entry name" value="Enterobactin synthetase component F"/>
    <property type="match status" value="1"/>
</dbReference>
<dbReference type="NCBIfam" id="TIGR01733">
    <property type="entry name" value="AA-adenyl-dom"/>
    <property type="match status" value="1"/>
</dbReference>
<dbReference type="InterPro" id="IPR010071">
    <property type="entry name" value="AA_adenyl_dom"/>
</dbReference>
<dbReference type="KEGG" id="age:AA314_04987"/>
<dbReference type="InterPro" id="IPR023213">
    <property type="entry name" value="CAT-like_dom_sf"/>
</dbReference>
<comment type="cofactor">
    <cofactor evidence="1">
        <name>pantetheine 4'-phosphate</name>
        <dbReference type="ChEBI" id="CHEBI:47942"/>
    </cofactor>
</comment>
<dbReference type="Gene3D" id="3.30.559.30">
    <property type="entry name" value="Nonribosomal peptide synthetase, condensation domain"/>
    <property type="match status" value="2"/>
</dbReference>
<dbReference type="Pfam" id="PF13193">
    <property type="entry name" value="AMP-binding_C"/>
    <property type="match status" value="1"/>
</dbReference>
<dbReference type="InterPro" id="IPR045851">
    <property type="entry name" value="AMP-bd_C_sf"/>
</dbReference>
<dbReference type="InterPro" id="IPR009081">
    <property type="entry name" value="PP-bd_ACP"/>
</dbReference>
<dbReference type="SUPFAM" id="SSF56801">
    <property type="entry name" value="Acetyl-CoA synthetase-like"/>
    <property type="match status" value="1"/>
</dbReference>
<dbReference type="InterPro" id="IPR020845">
    <property type="entry name" value="AMP-binding_CS"/>
</dbReference>
<feature type="domain" description="Carrier" evidence="5">
    <location>
        <begin position="1016"/>
        <end position="1091"/>
    </location>
</feature>
<dbReference type="FunFam" id="3.40.50.12780:FF:000012">
    <property type="entry name" value="Non-ribosomal peptide synthetase"/>
    <property type="match status" value="1"/>
</dbReference>
<proteinExistence type="predicted"/>
<feature type="compositionally biased region" description="Basic and acidic residues" evidence="4">
    <location>
        <begin position="1"/>
        <end position="30"/>
    </location>
</feature>
<dbReference type="SUPFAM" id="SSF52777">
    <property type="entry name" value="CoA-dependent acyltransferases"/>
    <property type="match status" value="4"/>
</dbReference>
<sequence length="1546" mass="169504">MSSRDELMERRKRLSPEQRARLEQRLRGESTPRAAEPTIPRRAGNGPAPLSFAQQRLFVIQQMEGQSPIYNVAARLRIHGPLDVEVLRRVMEEIARRHEVLRTRFVQRGGEPVQEVLPDARPVFQRVDLSATPPGEREARLEELSRREATHPFDLEHGPLLRVTVVRLDAEEHALCFVVHHIVWDGWSNGILLRELSALYRAFLRGEPSPLPELPIQYADFTLWQRAHLSGAVLEGHLDYWRKQLQGAPAQLELPTDRPRTQASSAAGAAEPFTLPAPLTAALKRLAVAENTSLFAVLLAAFQALLGRYSGQDDVLVGTAVANRREEIEGLIGFFSNTVVLRGRLSGDPSFRELVSRSRQVVLDAQAHQDLPFDRLVAEVRKERGSSSSPLLQVYFGVQAAAESSLGDGLRLGQVEELHTATRAFELSLLAHESPDGVSGILEYGTDLFDADTIRRMLGHYLSLLQAAVARPELSLSALPLLNEEERAWFLARNATERPYANECLHTLVERQAARAPDAVAAVFEGQTLTYGELDRRANRLARALRELGVGPDTRVALCLERSLELPVALLGTMKAGGACVPLEPGYPRDRLQQMLEDAEPRVLVLQRHLADRLPSHGLPTVHLEPGWGAGSGDDAATPLPAVDPANLAYVLFTSGSTGRPKGVQIPHWGLTSQMRWMEEAFTLGPADAGLVKGSLSFAPTVCELFAPLAAGGRVVLAHPTRGQDAPWLCQLIAEQGVTTVEMVPSLLDVVLGDPASAACQSLRHVFSGGEALTRALERRFHQRWPHARLHNLYGPTEASSAVTWWPSTPSDEGARATVPVGRPLANATVYVLDSRMEPTPLGVVGEIYAGGTVLTRGYIRAPAETASRFLPDPFSRAPGGRLYRTGDLGRYLPDGTVEYVGRADHQVKIRGVRIEMGEVEAALRRLPAVRDAVVVAWNRGERPDDLHLVAYVVPAPGASASAAELRRLLGAVLPEHTIPGYFVAMDTLPLTPNGKVDRRALPPPAAEPAREEAVPPATPMERTVLALWEEVLGITGTGVEQGFFDVGGHSLRATALLARLREQLGVEVSLRTFLEAPTVRALSRHLEQARASGKSSPPPPRPVPRDRPLPLSFPQEAVWRSERDNPLGNCIAVYARLRGPLDAEVLRRALEEIIRRHESLRVLVDASGPEPVQHIVPPAAFELPVVDLTPLPPTEREAEAARRASAARARTFDLTRAPLLRGELVRLGAEEHHLLLTVHRLAFDGSTLALLVQELGVLYEAFSAGRPSPLPPLPLQYPDFAVWQREHLGGAALEQALARDRARLTGARLVRLPTDRPRPAQPSPGGDARLLRLPEALTAGLQALGAREGVSLYTTLLTGFLTLLHHETGETDLSVASPDADRPYRELEGLIGRFANVLVVRASLEGDPTFLEALRRVNKAVAEAQENGRHMPHHRLADALHPGERSTETPLEAITFNYLSQFERPLDELRFGGLLIEPFPPAEARSKSELTLNLEGSARALTADFLYRTDLFTEQTILRLLHRYQTVLGNALARPDARLSALRAI</sequence>
<evidence type="ECO:0000256" key="4">
    <source>
        <dbReference type="SAM" id="MobiDB-lite"/>
    </source>
</evidence>
<dbReference type="PANTHER" id="PTHR45527">
    <property type="entry name" value="NONRIBOSOMAL PEPTIDE SYNTHETASE"/>
    <property type="match status" value="1"/>
</dbReference>
<dbReference type="Proteomes" id="UP000256345">
    <property type="component" value="Unassembled WGS sequence"/>
</dbReference>
<dbReference type="Proteomes" id="UP000035579">
    <property type="component" value="Chromosome"/>
</dbReference>
<evidence type="ECO:0000313" key="7">
    <source>
        <dbReference type="EMBL" id="REG24129.1"/>
    </source>
</evidence>
<name>A0AAC8TG93_9BACT</name>
<evidence type="ECO:0000256" key="1">
    <source>
        <dbReference type="ARBA" id="ARBA00001957"/>
    </source>
</evidence>
<dbReference type="GO" id="GO:0005829">
    <property type="term" value="C:cytosol"/>
    <property type="evidence" value="ECO:0007669"/>
    <property type="project" value="TreeGrafter"/>
</dbReference>
<dbReference type="FunFam" id="1.10.1200.10:FF:000016">
    <property type="entry name" value="Non-ribosomal peptide synthase"/>
    <property type="match status" value="1"/>
</dbReference>
<evidence type="ECO:0000313" key="6">
    <source>
        <dbReference type="EMBL" id="AKJ03361.1"/>
    </source>
</evidence>
<dbReference type="Gene3D" id="2.30.38.10">
    <property type="entry name" value="Luciferase, Domain 3"/>
    <property type="match status" value="1"/>
</dbReference>
<dbReference type="EMBL" id="QUMU01000015">
    <property type="protein sequence ID" value="REG24129.1"/>
    <property type="molecule type" value="Genomic_DNA"/>
</dbReference>
<dbReference type="FunFam" id="2.30.38.10:FF:000001">
    <property type="entry name" value="Non-ribosomal peptide synthetase PvdI"/>
    <property type="match status" value="1"/>
</dbReference>
<dbReference type="RefSeq" id="WP_047862276.1">
    <property type="nucleotide sequence ID" value="NZ_CP011509.1"/>
</dbReference>
<gene>
    <name evidence="6" type="ORF">AA314_04987</name>
    <name evidence="7" type="ORF">ATI61_115171</name>
</gene>
<dbReference type="PROSITE" id="PS00455">
    <property type="entry name" value="AMP_BINDING"/>
    <property type="match status" value="1"/>
</dbReference>
<dbReference type="CDD" id="cd19531">
    <property type="entry name" value="LCL_NRPS-like"/>
    <property type="match status" value="2"/>
</dbReference>
<evidence type="ECO:0000256" key="2">
    <source>
        <dbReference type="ARBA" id="ARBA00022450"/>
    </source>
</evidence>
<dbReference type="GO" id="GO:0072330">
    <property type="term" value="P:monocarboxylic acid biosynthetic process"/>
    <property type="evidence" value="ECO:0007669"/>
    <property type="project" value="UniProtKB-ARBA"/>
</dbReference>
<dbReference type="FunFam" id="3.40.50.980:FF:000001">
    <property type="entry name" value="Non-ribosomal peptide synthetase"/>
    <property type="match status" value="1"/>
</dbReference>
<dbReference type="InterPro" id="IPR025110">
    <property type="entry name" value="AMP-bd_C"/>
</dbReference>
<organism evidence="6 8">
    <name type="scientific">Archangium gephyra</name>
    <dbReference type="NCBI Taxonomy" id="48"/>
    <lineage>
        <taxon>Bacteria</taxon>
        <taxon>Pseudomonadati</taxon>
        <taxon>Myxococcota</taxon>
        <taxon>Myxococcia</taxon>
        <taxon>Myxococcales</taxon>
        <taxon>Cystobacterineae</taxon>
        <taxon>Archangiaceae</taxon>
        <taxon>Archangium</taxon>
    </lineage>
</organism>
<accession>A0AAC8TG93</accession>
<dbReference type="CDD" id="cd17646">
    <property type="entry name" value="A_NRPS_AB3403-like"/>
    <property type="match status" value="1"/>
</dbReference>
<dbReference type="Gene3D" id="3.30.300.30">
    <property type="match status" value="1"/>
</dbReference>
<keyword evidence="3" id="KW-0597">Phosphoprotein</keyword>
<evidence type="ECO:0000313" key="9">
    <source>
        <dbReference type="Proteomes" id="UP000256345"/>
    </source>
</evidence>
<dbReference type="InterPro" id="IPR036736">
    <property type="entry name" value="ACP-like_sf"/>
</dbReference>
<dbReference type="Gene3D" id="3.40.50.980">
    <property type="match status" value="2"/>
</dbReference>
<evidence type="ECO:0000313" key="8">
    <source>
        <dbReference type="Proteomes" id="UP000035579"/>
    </source>
</evidence>
<protein>
    <submittedName>
        <fullName evidence="7">Amino acid adenylation domain-containing protein</fullName>
    </submittedName>
    <submittedName>
        <fullName evidence="6">Malonyl CoA-acyl carrier protein transacylase</fullName>
    </submittedName>
</protein>
<dbReference type="InterPro" id="IPR000873">
    <property type="entry name" value="AMP-dep_synth/lig_dom"/>
</dbReference>
<dbReference type="GO" id="GO:0031177">
    <property type="term" value="F:phosphopantetheine binding"/>
    <property type="evidence" value="ECO:0007669"/>
    <property type="project" value="InterPro"/>
</dbReference>
<feature type="region of interest" description="Disordered" evidence="4">
    <location>
        <begin position="1"/>
        <end position="46"/>
    </location>
</feature>
<dbReference type="Gene3D" id="1.10.1200.10">
    <property type="entry name" value="ACP-like"/>
    <property type="match status" value="1"/>
</dbReference>
<dbReference type="GO" id="GO:0044550">
    <property type="term" value="P:secondary metabolite biosynthetic process"/>
    <property type="evidence" value="ECO:0007669"/>
    <property type="project" value="UniProtKB-ARBA"/>
</dbReference>
<dbReference type="Gene3D" id="3.30.559.10">
    <property type="entry name" value="Chloramphenicol acetyltransferase-like domain"/>
    <property type="match status" value="2"/>
</dbReference>
<dbReference type="Pfam" id="PF00550">
    <property type="entry name" value="PP-binding"/>
    <property type="match status" value="1"/>
</dbReference>
<dbReference type="InterPro" id="IPR006162">
    <property type="entry name" value="Ppantetheine_attach_site"/>
</dbReference>
<evidence type="ECO:0000259" key="5">
    <source>
        <dbReference type="PROSITE" id="PS50075"/>
    </source>
</evidence>
<feature type="region of interest" description="Disordered" evidence="4">
    <location>
        <begin position="1085"/>
        <end position="1110"/>
    </location>
</feature>
<reference evidence="6 8" key="1">
    <citation type="submission" date="2015-05" db="EMBL/GenBank/DDBJ databases">
        <title>Genome assembly of Archangium gephyra DSM 2261.</title>
        <authorList>
            <person name="Sharma G."/>
            <person name="Subramanian S."/>
        </authorList>
    </citation>
    <scope>NUCLEOTIDE SEQUENCE [LARGE SCALE GENOMIC DNA]</scope>
    <source>
        <strain evidence="6 8">DSM 2261</strain>
    </source>
</reference>
<keyword evidence="2" id="KW-0596">Phosphopantetheine</keyword>
<dbReference type="GO" id="GO:0003824">
    <property type="term" value="F:catalytic activity"/>
    <property type="evidence" value="ECO:0007669"/>
    <property type="project" value="InterPro"/>
</dbReference>
<reference evidence="7 9" key="2">
    <citation type="submission" date="2018-08" db="EMBL/GenBank/DDBJ databases">
        <title>Genomic Encyclopedia of Archaeal and Bacterial Type Strains, Phase II (KMG-II): from individual species to whole genera.</title>
        <authorList>
            <person name="Goeker M."/>
        </authorList>
    </citation>
    <scope>NUCLEOTIDE SEQUENCE [LARGE SCALE GENOMIC DNA]</scope>
    <source>
        <strain evidence="7 9">DSM 2261</strain>
    </source>
</reference>
<dbReference type="PANTHER" id="PTHR45527:SF1">
    <property type="entry name" value="FATTY ACID SYNTHASE"/>
    <property type="match status" value="1"/>
</dbReference>
<dbReference type="GO" id="GO:0043041">
    <property type="term" value="P:amino acid activation for nonribosomal peptide biosynthetic process"/>
    <property type="evidence" value="ECO:0007669"/>
    <property type="project" value="TreeGrafter"/>
</dbReference>
<dbReference type="SMART" id="SM00823">
    <property type="entry name" value="PKS_PP"/>
    <property type="match status" value="1"/>
</dbReference>
<dbReference type="InterPro" id="IPR001242">
    <property type="entry name" value="Condensation_dom"/>
</dbReference>
<dbReference type="EMBL" id="CP011509">
    <property type="protein sequence ID" value="AKJ03361.1"/>
    <property type="molecule type" value="Genomic_DNA"/>
</dbReference>
<dbReference type="PROSITE" id="PS00012">
    <property type="entry name" value="PHOSPHOPANTETHEINE"/>
    <property type="match status" value="1"/>
</dbReference>
<dbReference type="Pfam" id="PF00501">
    <property type="entry name" value="AMP-binding"/>
    <property type="match status" value="1"/>
</dbReference>
<dbReference type="PROSITE" id="PS50075">
    <property type="entry name" value="CARRIER"/>
    <property type="match status" value="1"/>
</dbReference>
<dbReference type="FunFam" id="3.30.559.10:FF:000012">
    <property type="entry name" value="Non-ribosomal peptide synthetase"/>
    <property type="match status" value="1"/>
</dbReference>